<dbReference type="GO" id="GO:0015031">
    <property type="term" value="P:protein transport"/>
    <property type="evidence" value="ECO:0007669"/>
    <property type="project" value="UniProtKB-KW"/>
</dbReference>
<dbReference type="InterPro" id="IPR000109">
    <property type="entry name" value="POT_fam"/>
</dbReference>
<feature type="transmembrane region" description="Helical" evidence="12">
    <location>
        <begin position="305"/>
        <end position="323"/>
    </location>
</feature>
<feature type="transmembrane region" description="Helical" evidence="12">
    <location>
        <begin position="471"/>
        <end position="490"/>
    </location>
</feature>
<dbReference type="FunFam" id="1.20.1250.20:FF:000316">
    <property type="entry name" value="Solute carrier family 15, member 5"/>
    <property type="match status" value="1"/>
</dbReference>
<dbReference type="Ensembl" id="ENSPTRT00000008747.3">
    <property type="protein sequence ID" value="ENSPTRP00000008083.3"/>
    <property type="gene ID" value="ENSPTRG00000004736.3"/>
</dbReference>
<dbReference type="GO" id="GO:0015833">
    <property type="term" value="P:peptide transport"/>
    <property type="evidence" value="ECO:0007669"/>
    <property type="project" value="UniProtKB-KW"/>
</dbReference>
<comment type="similarity">
    <text evidence="2">Belongs to the major facilitator superfamily. Proton-dependent oligopeptide transporter (POT/PTR) (TC 2.A.17) family.</text>
</comment>
<dbReference type="KEGG" id="ptr:740538"/>
<dbReference type="Gene3D" id="1.20.1250.20">
    <property type="entry name" value="MFS general substrate transporter like domains"/>
    <property type="match status" value="1"/>
</dbReference>
<feature type="transmembrane region" description="Helical" evidence="12">
    <location>
        <begin position="193"/>
        <end position="214"/>
    </location>
</feature>
<evidence type="ECO:0000256" key="11">
    <source>
        <dbReference type="ARBA" id="ARBA00070839"/>
    </source>
</evidence>
<accession>H2Q5J6</accession>
<dbReference type="eggNOG" id="KOG1237">
    <property type="taxonomic scope" value="Eukaryota"/>
</dbReference>
<reference evidence="13 14" key="1">
    <citation type="journal article" date="2005" name="Nature">
        <title>Initial sequence of the chimpanzee genome and comparison with the human genome.</title>
        <authorList>
            <consortium name="Chimpanzee sequencing and analysis consortium"/>
        </authorList>
    </citation>
    <scope>NUCLEOTIDE SEQUENCE [LARGE SCALE GENOMIC DNA]</scope>
</reference>
<feature type="transmembrane region" description="Helical" evidence="12">
    <location>
        <begin position="80"/>
        <end position="101"/>
    </location>
</feature>
<dbReference type="PaxDb" id="9598-ENSPTRP00000008083"/>
<evidence type="ECO:0000256" key="8">
    <source>
        <dbReference type="ARBA" id="ARBA00022989"/>
    </source>
</evidence>
<name>H2Q5J6_PANTR</name>
<feature type="transmembrane region" description="Helical" evidence="12">
    <location>
        <begin position="441"/>
        <end position="459"/>
    </location>
</feature>
<keyword evidence="6" id="KW-0571">Peptide transport</keyword>
<evidence type="ECO:0000256" key="12">
    <source>
        <dbReference type="SAM" id="Phobius"/>
    </source>
</evidence>
<dbReference type="GO" id="GO:0022857">
    <property type="term" value="F:transmembrane transporter activity"/>
    <property type="evidence" value="ECO:0000318"/>
    <property type="project" value="GO_Central"/>
</dbReference>
<dbReference type="VGNC" id="VGNC:8535">
    <property type="gene designation" value="SLC15A5"/>
</dbReference>
<dbReference type="GO" id="GO:0015293">
    <property type="term" value="F:symporter activity"/>
    <property type="evidence" value="ECO:0007669"/>
    <property type="project" value="UniProtKB-KW"/>
</dbReference>
<gene>
    <name evidence="13 15" type="primary">SLC15A5</name>
</gene>
<feature type="transmembrane region" description="Helical" evidence="12">
    <location>
        <begin position="344"/>
        <end position="362"/>
    </location>
</feature>
<dbReference type="FunCoup" id="H2Q5J6">
    <property type="interactions" value="2"/>
</dbReference>
<evidence type="ECO:0000313" key="13">
    <source>
        <dbReference type="Ensembl" id="ENSPTRP00000008083.3"/>
    </source>
</evidence>
<comment type="subcellular location">
    <subcellularLocation>
        <location evidence="1">Membrane</location>
        <topology evidence="1">Multi-pass membrane protein</topology>
    </subcellularLocation>
</comment>
<feature type="transmembrane region" description="Helical" evidence="12">
    <location>
        <begin position="110"/>
        <end position="132"/>
    </location>
</feature>
<evidence type="ECO:0000256" key="5">
    <source>
        <dbReference type="ARBA" id="ARBA00022847"/>
    </source>
</evidence>
<evidence type="ECO:0000256" key="3">
    <source>
        <dbReference type="ARBA" id="ARBA00022448"/>
    </source>
</evidence>
<dbReference type="GO" id="GO:0055085">
    <property type="term" value="P:transmembrane transport"/>
    <property type="evidence" value="ECO:0000318"/>
    <property type="project" value="GO_Central"/>
</dbReference>
<feature type="transmembrane region" description="Helical" evidence="12">
    <location>
        <begin position="510"/>
        <end position="528"/>
    </location>
</feature>
<dbReference type="GeneID" id="740538"/>
<feature type="transmembrane region" description="Helical" evidence="12">
    <location>
        <begin position="220"/>
        <end position="241"/>
    </location>
</feature>
<proteinExistence type="inferred from homology"/>
<feature type="transmembrane region" description="Helical" evidence="12">
    <location>
        <begin position="154"/>
        <end position="181"/>
    </location>
</feature>
<keyword evidence="7" id="KW-0653">Protein transport</keyword>
<keyword evidence="9 12" id="KW-0472">Membrane</keyword>
<organism evidence="13 14">
    <name type="scientific">Pan troglodytes</name>
    <name type="common">Chimpanzee</name>
    <dbReference type="NCBI Taxonomy" id="9598"/>
    <lineage>
        <taxon>Eukaryota</taxon>
        <taxon>Metazoa</taxon>
        <taxon>Chordata</taxon>
        <taxon>Craniata</taxon>
        <taxon>Vertebrata</taxon>
        <taxon>Euteleostomi</taxon>
        <taxon>Mammalia</taxon>
        <taxon>Eutheria</taxon>
        <taxon>Euarchontoglires</taxon>
        <taxon>Primates</taxon>
        <taxon>Haplorrhini</taxon>
        <taxon>Catarrhini</taxon>
        <taxon>Hominidae</taxon>
        <taxon>Pan</taxon>
    </lineage>
</organism>
<dbReference type="SUPFAM" id="SSF103473">
    <property type="entry name" value="MFS general substrate transporter"/>
    <property type="match status" value="2"/>
</dbReference>
<evidence type="ECO:0000256" key="4">
    <source>
        <dbReference type="ARBA" id="ARBA00022692"/>
    </source>
</evidence>
<evidence type="ECO:0000256" key="6">
    <source>
        <dbReference type="ARBA" id="ARBA00022856"/>
    </source>
</evidence>
<dbReference type="PANTHER" id="PTHR11654">
    <property type="entry name" value="OLIGOPEPTIDE TRANSPORTER-RELATED"/>
    <property type="match status" value="1"/>
</dbReference>
<keyword evidence="8 12" id="KW-1133">Transmembrane helix</keyword>
<dbReference type="InterPro" id="IPR036259">
    <property type="entry name" value="MFS_trans_sf"/>
</dbReference>
<dbReference type="HOGENOM" id="CLU_009313_6_2_1"/>
<dbReference type="Pfam" id="PF00854">
    <property type="entry name" value="PTR2"/>
    <property type="match status" value="1"/>
</dbReference>
<dbReference type="AlphaFoldDB" id="H2Q5J6"/>
<evidence type="ECO:0000256" key="7">
    <source>
        <dbReference type="ARBA" id="ARBA00022927"/>
    </source>
</evidence>
<dbReference type="CTD" id="729025"/>
<evidence type="ECO:0000256" key="10">
    <source>
        <dbReference type="ARBA" id="ARBA00058436"/>
    </source>
</evidence>
<protein>
    <recommendedName>
        <fullName evidence="11">Solute carrier family 15 member 5</fullName>
    </recommendedName>
</protein>
<evidence type="ECO:0000256" key="9">
    <source>
        <dbReference type="ARBA" id="ARBA00023136"/>
    </source>
</evidence>
<comment type="function">
    <text evidence="10">Proton oligopeptide cotransporter.</text>
</comment>
<dbReference type="GeneTree" id="ENSGT00940000158916"/>
<dbReference type="CDD" id="cd17349">
    <property type="entry name" value="MFS_SLC15A5"/>
    <property type="match status" value="1"/>
</dbReference>
<evidence type="ECO:0000256" key="1">
    <source>
        <dbReference type="ARBA" id="ARBA00004141"/>
    </source>
</evidence>
<sequence length="583" mass="65797">MSVTDFTITDEKVHLHHSIEKEKTVRHIGDLCSSHSVKKIQVGICLLLVELCERFTFFEVVCNMIPFCTIKLGYHNCQAAILNLCFIGTSILTPVFVGWLTDVYLGRNKLVYICLFLHFLDTALLSVVAFPLEDFYLGTYHAVNNIPKTEQHRLFYVALLTICLGIGGIRAIVCPLGAFGLQEYGSQKTMSFFNWFYWLMNLNATIVFLGISYIQHSQAWALVLLIPFMSMLMAVITLHMIHYNLIYQSEKRCSLLTSVGVLVSALKTCHLQYCHLGRDVTSQLDHAKEKNGGCYSELHVEDTTFFLTLLPLFIFQLLYRMCIMQIPSGYYLQTMNSNLNLDGFLLPIAVMNAISSLPLLILAPFLEYFSTCLFPSKRVGSFLSTCIIAGNLFAALSVMIAGFFEIHRKHLPPVEQPLSGKVLTVSSMPCFYLILQYVLLGVAETLVNPALSVISYRFVPSNVRGTSMNFLTLFNGFGCFTGALLVKLVYLISEGNWFPNTLNKGNLESFFFFLASLTLLNVLGFWSVSQRYCNLNHFNAQNIRGSNLEETLLLHEKSLKFYGSIQEFSSSIDLWETALCNCV</sequence>
<evidence type="ECO:0000256" key="2">
    <source>
        <dbReference type="ARBA" id="ARBA00005982"/>
    </source>
</evidence>
<reference evidence="13" key="2">
    <citation type="submission" date="2025-08" db="UniProtKB">
        <authorList>
            <consortium name="Ensembl"/>
        </authorList>
    </citation>
    <scope>IDENTIFICATION</scope>
</reference>
<dbReference type="Proteomes" id="UP000002277">
    <property type="component" value="Chromosome 12"/>
</dbReference>
<evidence type="ECO:0000313" key="15">
    <source>
        <dbReference type="VGNC" id="VGNC:8535"/>
    </source>
</evidence>
<reference evidence="13" key="3">
    <citation type="submission" date="2025-09" db="UniProtKB">
        <authorList>
            <consortium name="Ensembl"/>
        </authorList>
    </citation>
    <scope>IDENTIFICATION</scope>
</reference>
<keyword evidence="4 12" id="KW-0812">Transmembrane</keyword>
<evidence type="ECO:0000313" key="14">
    <source>
        <dbReference type="Proteomes" id="UP000002277"/>
    </source>
</evidence>
<dbReference type="GO" id="GO:0016020">
    <property type="term" value="C:membrane"/>
    <property type="evidence" value="ECO:0000318"/>
    <property type="project" value="GO_Central"/>
</dbReference>
<dbReference type="EMBL" id="AACZ04031281">
    <property type="status" value="NOT_ANNOTATED_CDS"/>
    <property type="molecule type" value="Genomic_DNA"/>
</dbReference>
<dbReference type="InParanoid" id="H2Q5J6"/>
<keyword evidence="14" id="KW-1185">Reference proteome</keyword>
<dbReference type="OMA" id="TVNLCFI"/>
<feature type="transmembrane region" description="Helical" evidence="12">
    <location>
        <begin position="382"/>
        <end position="406"/>
    </location>
</feature>
<keyword evidence="3" id="KW-0813">Transport</keyword>
<keyword evidence="5" id="KW-0769">Symport</keyword>